<feature type="domain" description="RNA polymerase Rpb7-like N-terminal" evidence="8">
    <location>
        <begin position="9"/>
        <end position="66"/>
    </location>
</feature>
<evidence type="ECO:0000256" key="1">
    <source>
        <dbReference type="ARBA" id="ARBA00004123"/>
    </source>
</evidence>
<dbReference type="InterPro" id="IPR005576">
    <property type="entry name" value="Rpb7-like_N"/>
</dbReference>
<dbReference type="EMBL" id="LXPE01000019">
    <property type="protein sequence ID" value="OBA26347.1"/>
    <property type="molecule type" value="Genomic_DNA"/>
</dbReference>
<evidence type="ECO:0000256" key="5">
    <source>
        <dbReference type="ARBA" id="ARBA00023242"/>
    </source>
</evidence>
<dbReference type="GO" id="GO:0045948">
    <property type="term" value="P:positive regulation of translational initiation"/>
    <property type="evidence" value="ECO:0007669"/>
    <property type="project" value="TreeGrafter"/>
</dbReference>
<evidence type="ECO:0000259" key="7">
    <source>
        <dbReference type="Pfam" id="PF00575"/>
    </source>
</evidence>
<dbReference type="GO" id="GO:0003697">
    <property type="term" value="F:single-stranded DNA binding"/>
    <property type="evidence" value="ECO:0007669"/>
    <property type="project" value="TreeGrafter"/>
</dbReference>
<dbReference type="GO" id="GO:0003727">
    <property type="term" value="F:single-stranded RNA binding"/>
    <property type="evidence" value="ECO:0007669"/>
    <property type="project" value="TreeGrafter"/>
</dbReference>
<dbReference type="GO" id="GO:0000932">
    <property type="term" value="C:P-body"/>
    <property type="evidence" value="ECO:0007669"/>
    <property type="project" value="TreeGrafter"/>
</dbReference>
<dbReference type="Gene3D" id="3.30.1490.120">
    <property type="entry name" value="RNA polymerase Rpb7-like, N-terminal domain"/>
    <property type="match status" value="1"/>
</dbReference>
<proteinExistence type="inferred from homology"/>
<dbReference type="InterPro" id="IPR012340">
    <property type="entry name" value="NA-bd_OB-fold"/>
</dbReference>
<keyword evidence="5 6" id="KW-0539">Nucleus</keyword>
<dbReference type="GO" id="GO:0031369">
    <property type="term" value="F:translation initiation factor binding"/>
    <property type="evidence" value="ECO:0007669"/>
    <property type="project" value="TreeGrafter"/>
</dbReference>
<dbReference type="SUPFAM" id="SSF88798">
    <property type="entry name" value="N-terminal, heterodimerisation domain of RBP7 (RpoE)"/>
    <property type="match status" value="1"/>
</dbReference>
<dbReference type="PANTHER" id="PTHR12709">
    <property type="entry name" value="DNA-DIRECTED RNA POLYMERASE II, III"/>
    <property type="match status" value="1"/>
</dbReference>
<dbReference type="CDD" id="cd04462">
    <property type="entry name" value="S1_RNAPII_Rpb7"/>
    <property type="match status" value="1"/>
</dbReference>
<comment type="subcellular location">
    <subcellularLocation>
        <location evidence="1 6">Nucleus</location>
    </subcellularLocation>
</comment>
<dbReference type="Gene3D" id="2.40.50.140">
    <property type="entry name" value="Nucleic acid-binding proteins"/>
    <property type="match status" value="1"/>
</dbReference>
<dbReference type="InterPro" id="IPR003029">
    <property type="entry name" value="S1_domain"/>
</dbReference>
<dbReference type="SUPFAM" id="SSF50249">
    <property type="entry name" value="Nucleic acid-binding proteins"/>
    <property type="match status" value="1"/>
</dbReference>
<dbReference type="AlphaFoldDB" id="A0A1B7TCA6"/>
<keyword evidence="4 6" id="KW-0804">Transcription</keyword>
<evidence type="ECO:0000259" key="8">
    <source>
        <dbReference type="Pfam" id="PF03876"/>
    </source>
</evidence>
<dbReference type="FunFam" id="3.30.1490.120:FF:000001">
    <property type="entry name" value="DNA-directed RNA polymerase II subunit RPB7"/>
    <property type="match status" value="1"/>
</dbReference>
<dbReference type="OrthoDB" id="1162399at2759"/>
<dbReference type="Proteomes" id="UP000092321">
    <property type="component" value="Unassembled WGS sequence"/>
</dbReference>
<protein>
    <recommendedName>
        <fullName evidence="6">DNA-directed RNA polymerase subunit</fullName>
    </recommendedName>
</protein>
<accession>A0A1B7TCA6</accession>
<dbReference type="InterPro" id="IPR045113">
    <property type="entry name" value="Rpb7-like"/>
</dbReference>
<dbReference type="Pfam" id="PF00575">
    <property type="entry name" value="S1"/>
    <property type="match status" value="1"/>
</dbReference>
<dbReference type="CDD" id="cd04329">
    <property type="entry name" value="RNAP_II_Rpb7_N"/>
    <property type="match status" value="1"/>
</dbReference>
<dbReference type="GO" id="GO:0060213">
    <property type="term" value="P:positive regulation of nuclear-transcribed mRNA poly(A) tail shortening"/>
    <property type="evidence" value="ECO:0007669"/>
    <property type="project" value="TreeGrafter"/>
</dbReference>
<comment type="similarity">
    <text evidence="2">Belongs to the eukaryotic RPB7/RPC8 RNA polymerase subunit family.</text>
</comment>
<feature type="domain" description="S1 motif" evidence="7">
    <location>
        <begin position="80"/>
        <end position="157"/>
    </location>
</feature>
<name>A0A1B7TCA6_9ASCO</name>
<comment type="caution">
    <text evidence="9">The sequence shown here is derived from an EMBL/GenBank/DDBJ whole genome shotgun (WGS) entry which is preliminary data.</text>
</comment>
<evidence type="ECO:0000256" key="6">
    <source>
        <dbReference type="RuleBase" id="RU369086"/>
    </source>
</evidence>
<comment type="function">
    <text evidence="6">DNA-dependent RNA polymerase which catalyzes the transcription of DNA into RNA using the four ribonucleoside triphosphates as substrates.</text>
</comment>
<dbReference type="InterPro" id="IPR036898">
    <property type="entry name" value="RNA_pol_Rpb7-like_N_sf"/>
</dbReference>
<reference evidence="10" key="1">
    <citation type="journal article" date="2016" name="Proc. Natl. Acad. Sci. U.S.A.">
        <title>Comparative genomics of biotechnologically important yeasts.</title>
        <authorList>
            <person name="Riley R."/>
            <person name="Haridas S."/>
            <person name="Wolfe K.H."/>
            <person name="Lopes M.R."/>
            <person name="Hittinger C.T."/>
            <person name="Goeker M."/>
            <person name="Salamov A.A."/>
            <person name="Wisecaver J.H."/>
            <person name="Long T.M."/>
            <person name="Calvey C.H."/>
            <person name="Aerts A.L."/>
            <person name="Barry K.W."/>
            <person name="Choi C."/>
            <person name="Clum A."/>
            <person name="Coughlan A.Y."/>
            <person name="Deshpande S."/>
            <person name="Douglass A.P."/>
            <person name="Hanson S.J."/>
            <person name="Klenk H.-P."/>
            <person name="LaButti K.M."/>
            <person name="Lapidus A."/>
            <person name="Lindquist E.A."/>
            <person name="Lipzen A.M."/>
            <person name="Meier-Kolthoff J.P."/>
            <person name="Ohm R.A."/>
            <person name="Otillar R.P."/>
            <person name="Pangilinan J.L."/>
            <person name="Peng Y."/>
            <person name="Rokas A."/>
            <person name="Rosa C.A."/>
            <person name="Scheuner C."/>
            <person name="Sibirny A.A."/>
            <person name="Slot J.C."/>
            <person name="Stielow J.B."/>
            <person name="Sun H."/>
            <person name="Kurtzman C.P."/>
            <person name="Blackwell M."/>
            <person name="Grigoriev I.V."/>
            <person name="Jeffries T.W."/>
        </authorList>
    </citation>
    <scope>NUCLEOTIDE SEQUENCE [LARGE SCALE GENOMIC DNA]</scope>
    <source>
        <strain evidence="10">NRRL Y-1626</strain>
    </source>
</reference>
<sequence length="171" mass="19049">MFFFKDLSLKITLHPSYFGPNMKQYLKTKLLQDVEGTCTGKFGYILCVVDCNNIEIDRGTILPNSGNAEFTMRYRAIVWKPFKGEVVDGIVTSCTELGFEVNVGPLTVFISKYLMPEDLFFNSASNPPSYQSSEQIISKGSRIRLKIVGTKSGVNSIHAIGSIKEDYLGVI</sequence>
<evidence type="ECO:0000256" key="3">
    <source>
        <dbReference type="ARBA" id="ARBA00022478"/>
    </source>
</evidence>
<gene>
    <name evidence="9" type="ORF">HANVADRAFT_62920</name>
</gene>
<keyword evidence="3 6" id="KW-0240">DNA-directed RNA polymerase</keyword>
<evidence type="ECO:0000313" key="10">
    <source>
        <dbReference type="Proteomes" id="UP000092321"/>
    </source>
</evidence>
<dbReference type="Pfam" id="PF03876">
    <property type="entry name" value="SHS2_Rpb7-N"/>
    <property type="match status" value="1"/>
</dbReference>
<dbReference type="FunFam" id="2.40.50.140:FF:000043">
    <property type="entry name" value="DNA-directed RNA polymerase II subunit RPB7"/>
    <property type="match status" value="1"/>
</dbReference>
<dbReference type="GO" id="GO:0006367">
    <property type="term" value="P:transcription initiation at RNA polymerase II promoter"/>
    <property type="evidence" value="ECO:0007669"/>
    <property type="project" value="TreeGrafter"/>
</dbReference>
<dbReference type="PANTHER" id="PTHR12709:SF4">
    <property type="entry name" value="DNA-DIRECTED RNA POLYMERASE II SUBUNIT RPB7"/>
    <property type="match status" value="1"/>
</dbReference>
<dbReference type="GO" id="GO:0005665">
    <property type="term" value="C:RNA polymerase II, core complex"/>
    <property type="evidence" value="ECO:0007669"/>
    <property type="project" value="UniProtKB-ARBA"/>
</dbReference>
<keyword evidence="10" id="KW-1185">Reference proteome</keyword>
<evidence type="ECO:0000313" key="9">
    <source>
        <dbReference type="EMBL" id="OBA26347.1"/>
    </source>
</evidence>
<organism evidence="9 10">
    <name type="scientific">Hanseniaspora valbyensis NRRL Y-1626</name>
    <dbReference type="NCBI Taxonomy" id="766949"/>
    <lineage>
        <taxon>Eukaryota</taxon>
        <taxon>Fungi</taxon>
        <taxon>Dikarya</taxon>
        <taxon>Ascomycota</taxon>
        <taxon>Saccharomycotina</taxon>
        <taxon>Saccharomycetes</taxon>
        <taxon>Saccharomycodales</taxon>
        <taxon>Saccharomycodaceae</taxon>
        <taxon>Hanseniaspora</taxon>
    </lineage>
</organism>
<evidence type="ECO:0000256" key="4">
    <source>
        <dbReference type="ARBA" id="ARBA00023163"/>
    </source>
</evidence>
<evidence type="ECO:0000256" key="2">
    <source>
        <dbReference type="ARBA" id="ARBA00009307"/>
    </source>
</evidence>